<name>A0ABX8YCG6_ANETH</name>
<dbReference type="EMBL" id="CP080764">
    <property type="protein sequence ID" value="QYY43398.1"/>
    <property type="molecule type" value="Genomic_DNA"/>
</dbReference>
<evidence type="ECO:0000313" key="2">
    <source>
        <dbReference type="EMBL" id="QYY43398.1"/>
    </source>
</evidence>
<feature type="region of interest" description="Disordered" evidence="1">
    <location>
        <begin position="588"/>
        <end position="611"/>
    </location>
</feature>
<evidence type="ECO:0000313" key="3">
    <source>
        <dbReference type="Proteomes" id="UP000826616"/>
    </source>
</evidence>
<reference evidence="2 3" key="1">
    <citation type="submission" date="2021-08" db="EMBL/GenBank/DDBJ databases">
        <title>Complete genome sequence of the strain Aneurinibacillus thermoaerophilus CCM 8960.</title>
        <authorList>
            <person name="Musilova J."/>
            <person name="Kourilova X."/>
            <person name="Pernicova I."/>
            <person name="Bezdicek M."/>
            <person name="Lengerova M."/>
            <person name="Obruca S."/>
            <person name="Sedlar K."/>
        </authorList>
    </citation>
    <scope>NUCLEOTIDE SEQUENCE [LARGE SCALE GENOMIC DNA]</scope>
    <source>
        <strain evidence="2 3">CCM 8960</strain>
    </source>
</reference>
<feature type="compositionally biased region" description="Basic and acidic residues" evidence="1">
    <location>
        <begin position="590"/>
        <end position="607"/>
    </location>
</feature>
<proteinExistence type="predicted"/>
<protein>
    <recommendedName>
        <fullName evidence="4">Phage-related minor tail protein</fullName>
    </recommendedName>
</protein>
<accession>A0ABX8YCG6</accession>
<dbReference type="GeneID" id="97140495"/>
<sequence>MAIKPVTFVFQAKDFISERLRKMGAEIRRTSEDVIGLRSTTEKMYDSLASGGQKVQKSMRDIRDQVGAANNEMQSFARKKMDDIFGRAKKSADDFRSEVKRADDEVRSMNDATVHLQAKDEASPTLDGITSKLATIAATAGRIFIGVFDGATEYWNEAARLAPYMSKAERESALKKADDLYGKGFFESRVEAVKVTADIAPLVSDKKQLPSFVESLAKMKYIMPDSRWEELSRALGQSTNVFEETPQQVTDSMMYAYSKVGDRKQDLADTFWESALYFKNANLTSAQMSNFLVQSVQKGAFNYDKPADWFKEAFGVKALNEGDMAKYFEHRGSSKDVAKKQAKEFVADINSGDRQKSQGAIMALVADLASQERAERKASLVMLGSAVGADLASSILETYGVALEKPPDEIAGTTDRMIKAQKDANPMMEWIEARRQMDLIMQEIGGNVAQTFLPLVKKMNTLLVENKSEIQGFIGAITSGLTKITGFYKEHTGLINGILGTVLAVGIALKAWTISKRTIDTIKDIKSTIGSVARKLVSLLPGRKKGNDVLPERRRFTLKGSDPIHSVSSVTINAARVYINGPVDGGRGVRTRDEIGGGRKKNSDTTPRRRKRTIPREVAGEFLRRGRPEPKPKKSVFSRFKDFVTGNRNKIEETGLEQADKLARMGKFVKGAGVVGTVAGTALAGYDMYQAAKEKGWREAISTKGGAMAGGALGGMIFVVGSSILGPVGTMVGAAAGNWIGTKLGALADQKGWTKNIVDGVVSAKEKMSEFTSDAVKKLTSLKDKVSSWWRGDKGKTKEVQSAVASSSFFFPSFTPEGKKKIQNAITSLRNSLKEKGIEIDLSPLQKAGTKVKDAFTMMKKNVTGWWKSSDSKKAQDDMKAVGTSTQKTTAQAKQLGVTTAKSTQQVVQGAKQAGRSFTDVKAAATNAVAQIKQKLESLGDIVSKGQNWGSNLISMVISGMRSQFPTLTSVVSSAAGIIKNFLGFSSPTKEGPASKSDRWAPNFIHMFVSGIDEHIVGRKMNRVAAMMNQPLRGRASLDVVPHSRMASGSGIPVAKAFQGQANRAANINIGKIVIDMGQLMKNVSDPQAVLRILSSREAHGIIINTVEKALINALENG</sequence>
<gene>
    <name evidence="2" type="ORF">K3F53_03860</name>
</gene>
<organism evidence="2 3">
    <name type="scientific">Aneurinibacillus thermoaerophilus</name>
    <dbReference type="NCBI Taxonomy" id="143495"/>
    <lineage>
        <taxon>Bacteria</taxon>
        <taxon>Bacillati</taxon>
        <taxon>Bacillota</taxon>
        <taxon>Bacilli</taxon>
        <taxon>Bacillales</taxon>
        <taxon>Paenibacillaceae</taxon>
        <taxon>Aneurinibacillus group</taxon>
        <taxon>Aneurinibacillus</taxon>
    </lineage>
</organism>
<dbReference type="RefSeq" id="WP_220559354.1">
    <property type="nucleotide sequence ID" value="NZ_CP080764.1"/>
</dbReference>
<dbReference type="Proteomes" id="UP000826616">
    <property type="component" value="Chromosome"/>
</dbReference>
<evidence type="ECO:0000256" key="1">
    <source>
        <dbReference type="SAM" id="MobiDB-lite"/>
    </source>
</evidence>
<keyword evidence="3" id="KW-1185">Reference proteome</keyword>
<evidence type="ECO:0008006" key="4">
    <source>
        <dbReference type="Google" id="ProtNLM"/>
    </source>
</evidence>